<accession>A0A0D0D524</accession>
<sequence length="247" mass="27621">MSCRNTALARIMQMGDETMVEPSSNPDLAGFNLLTKVMVKLTKALPKGPAQEVQPSWVDTWMLAAEILFMFARHTEGLGYKARMLMHDVKVIVCGEVKCTGLLVKRELHRRTGGWEWEVLVETHTPGVQVVLLSAQRLRPNGTEAGIESRELRVMRDARKTAGQMNSATANPRKLLLPTSFTSDCALQSVRLFTDPRAHVLRSCPSRRPVRKRITLSPTCTQDQRTPPSSFLLARNPFQVDNFAPPS</sequence>
<keyword evidence="2" id="KW-1185">Reference proteome</keyword>
<reference evidence="1 2" key="1">
    <citation type="submission" date="2014-04" db="EMBL/GenBank/DDBJ databases">
        <authorList>
            <consortium name="DOE Joint Genome Institute"/>
            <person name="Kuo A."/>
            <person name="Kohler A."/>
            <person name="Jargeat P."/>
            <person name="Nagy L.G."/>
            <person name="Floudas D."/>
            <person name="Copeland A."/>
            <person name="Barry K.W."/>
            <person name="Cichocki N."/>
            <person name="Veneault-Fourrey C."/>
            <person name="LaButti K."/>
            <person name="Lindquist E.A."/>
            <person name="Lipzen A."/>
            <person name="Lundell T."/>
            <person name="Morin E."/>
            <person name="Murat C."/>
            <person name="Sun H."/>
            <person name="Tunlid A."/>
            <person name="Henrissat B."/>
            <person name="Grigoriev I.V."/>
            <person name="Hibbett D.S."/>
            <person name="Martin F."/>
            <person name="Nordberg H.P."/>
            <person name="Cantor M.N."/>
            <person name="Hua S.X."/>
        </authorList>
    </citation>
    <scope>NUCLEOTIDE SEQUENCE [LARGE SCALE GENOMIC DNA]</scope>
    <source>
        <strain evidence="1 2">Ve08.2h10</strain>
    </source>
</reference>
<proteinExistence type="predicted"/>
<organism evidence="1 2">
    <name type="scientific">Paxillus rubicundulus Ve08.2h10</name>
    <dbReference type="NCBI Taxonomy" id="930991"/>
    <lineage>
        <taxon>Eukaryota</taxon>
        <taxon>Fungi</taxon>
        <taxon>Dikarya</taxon>
        <taxon>Basidiomycota</taxon>
        <taxon>Agaricomycotina</taxon>
        <taxon>Agaricomycetes</taxon>
        <taxon>Agaricomycetidae</taxon>
        <taxon>Boletales</taxon>
        <taxon>Paxilineae</taxon>
        <taxon>Paxillaceae</taxon>
        <taxon>Paxillus</taxon>
    </lineage>
</organism>
<dbReference type="HOGENOM" id="CLU_1124865_0_0_1"/>
<dbReference type="EMBL" id="KN826492">
    <property type="protein sequence ID" value="KIK78736.1"/>
    <property type="molecule type" value="Genomic_DNA"/>
</dbReference>
<name>A0A0D0D524_9AGAM</name>
<reference evidence="2" key="2">
    <citation type="submission" date="2015-01" db="EMBL/GenBank/DDBJ databases">
        <title>Evolutionary Origins and Diversification of the Mycorrhizal Mutualists.</title>
        <authorList>
            <consortium name="DOE Joint Genome Institute"/>
            <consortium name="Mycorrhizal Genomics Consortium"/>
            <person name="Kohler A."/>
            <person name="Kuo A."/>
            <person name="Nagy L.G."/>
            <person name="Floudas D."/>
            <person name="Copeland A."/>
            <person name="Barry K.W."/>
            <person name="Cichocki N."/>
            <person name="Veneault-Fourrey C."/>
            <person name="LaButti K."/>
            <person name="Lindquist E.A."/>
            <person name="Lipzen A."/>
            <person name="Lundell T."/>
            <person name="Morin E."/>
            <person name="Murat C."/>
            <person name="Riley R."/>
            <person name="Ohm R."/>
            <person name="Sun H."/>
            <person name="Tunlid A."/>
            <person name="Henrissat B."/>
            <person name="Grigoriev I.V."/>
            <person name="Hibbett D.S."/>
            <person name="Martin F."/>
        </authorList>
    </citation>
    <scope>NUCLEOTIDE SEQUENCE [LARGE SCALE GENOMIC DNA]</scope>
    <source>
        <strain evidence="2">Ve08.2h10</strain>
    </source>
</reference>
<dbReference type="Proteomes" id="UP000054538">
    <property type="component" value="Unassembled WGS sequence"/>
</dbReference>
<dbReference type="AlphaFoldDB" id="A0A0D0D524"/>
<protein>
    <submittedName>
        <fullName evidence="1">Uncharacterized protein</fullName>
    </submittedName>
</protein>
<gene>
    <name evidence="1" type="ORF">PAXRUDRAFT_16718</name>
</gene>
<evidence type="ECO:0000313" key="2">
    <source>
        <dbReference type="Proteomes" id="UP000054538"/>
    </source>
</evidence>
<dbReference type="InParanoid" id="A0A0D0D524"/>
<evidence type="ECO:0000313" key="1">
    <source>
        <dbReference type="EMBL" id="KIK78736.1"/>
    </source>
</evidence>